<comment type="caution">
    <text evidence="10">The sequence shown here is derived from an EMBL/GenBank/DDBJ whole genome shotgun (WGS) entry which is preliminary data.</text>
</comment>
<sequence length="153" mass="17870">MHNCYVFIGPSGSGKTSLAAVLFEPHQKIITYTNRQPRKGERDQKDYYFISRSQFTQMIRNHQLLEWTTYAGYYYGSSKIEIARKLKKGNCYTILTAAGFWTLYKTFGGNIQPVFVTITKDKLKERLLTRGDALDQIQKRITLFEQDMKELTF</sequence>
<keyword evidence="11" id="KW-1185">Reference proteome</keyword>
<dbReference type="SMART" id="SM00072">
    <property type="entry name" value="GuKc"/>
    <property type="match status" value="1"/>
</dbReference>
<dbReference type="Proteomes" id="UP000182152">
    <property type="component" value="Unassembled WGS sequence"/>
</dbReference>
<dbReference type="PANTHER" id="PTHR23117">
    <property type="entry name" value="GUANYLATE KINASE-RELATED"/>
    <property type="match status" value="1"/>
</dbReference>
<dbReference type="EMBL" id="JXLB01000001">
    <property type="protein sequence ID" value="OJG83962.1"/>
    <property type="molecule type" value="Genomic_DNA"/>
</dbReference>
<dbReference type="FunFam" id="3.30.63.10:FF:000002">
    <property type="entry name" value="Guanylate kinase 1"/>
    <property type="match status" value="1"/>
</dbReference>
<dbReference type="SUPFAM" id="SSF52540">
    <property type="entry name" value="P-loop containing nucleoside triphosphate hydrolases"/>
    <property type="match status" value="1"/>
</dbReference>
<dbReference type="Gene3D" id="3.40.50.300">
    <property type="entry name" value="P-loop containing nucleotide triphosphate hydrolases"/>
    <property type="match status" value="1"/>
</dbReference>
<evidence type="ECO:0000256" key="4">
    <source>
        <dbReference type="ARBA" id="ARBA00016296"/>
    </source>
</evidence>
<evidence type="ECO:0000256" key="8">
    <source>
        <dbReference type="ARBA" id="ARBA00048594"/>
    </source>
</evidence>
<evidence type="ECO:0000256" key="5">
    <source>
        <dbReference type="ARBA" id="ARBA00022679"/>
    </source>
</evidence>
<accession>A0A1L8WT45</accession>
<dbReference type="OrthoDB" id="1033810at2"/>
<dbReference type="GO" id="GO:0004385">
    <property type="term" value="F:GMP kinase activity"/>
    <property type="evidence" value="ECO:0007669"/>
    <property type="project" value="UniProtKB-EC"/>
</dbReference>
<keyword evidence="6" id="KW-0418">Kinase</keyword>
<dbReference type="AlphaFoldDB" id="A0A1L8WT45"/>
<dbReference type="STRING" id="150033.RV14_GL000139"/>
<dbReference type="GO" id="GO:0005829">
    <property type="term" value="C:cytosol"/>
    <property type="evidence" value="ECO:0007669"/>
    <property type="project" value="TreeGrafter"/>
</dbReference>
<dbReference type="InterPro" id="IPR008144">
    <property type="entry name" value="Guanylate_kin-like_dom"/>
</dbReference>
<dbReference type="PROSITE" id="PS50052">
    <property type="entry name" value="GUANYLATE_KINASE_2"/>
    <property type="match status" value="1"/>
</dbReference>
<comment type="catalytic activity">
    <reaction evidence="8">
        <text>GMP + ATP = GDP + ADP</text>
        <dbReference type="Rhea" id="RHEA:20780"/>
        <dbReference type="ChEBI" id="CHEBI:30616"/>
        <dbReference type="ChEBI" id="CHEBI:58115"/>
        <dbReference type="ChEBI" id="CHEBI:58189"/>
        <dbReference type="ChEBI" id="CHEBI:456216"/>
        <dbReference type="EC" id="2.7.4.8"/>
    </reaction>
</comment>
<comment type="function">
    <text evidence="1">Essential for recycling GMP and indirectly, cGMP.</text>
</comment>
<gene>
    <name evidence="10" type="ORF">RV14_GL000139</name>
</gene>
<evidence type="ECO:0000256" key="1">
    <source>
        <dbReference type="ARBA" id="ARBA00003531"/>
    </source>
</evidence>
<dbReference type="InterPro" id="IPR027417">
    <property type="entry name" value="P-loop_NTPase"/>
</dbReference>
<dbReference type="EC" id="2.7.4.8" evidence="3"/>
<evidence type="ECO:0000259" key="9">
    <source>
        <dbReference type="PROSITE" id="PS50052"/>
    </source>
</evidence>
<dbReference type="PANTHER" id="PTHR23117:SF13">
    <property type="entry name" value="GUANYLATE KINASE"/>
    <property type="match status" value="1"/>
</dbReference>
<keyword evidence="5" id="KW-0808">Transferase</keyword>
<dbReference type="Pfam" id="PF00625">
    <property type="entry name" value="Guanylate_kin"/>
    <property type="match status" value="1"/>
</dbReference>
<organism evidence="10 11">
    <name type="scientific">Enterococcus ratti</name>
    <dbReference type="NCBI Taxonomy" id="150033"/>
    <lineage>
        <taxon>Bacteria</taxon>
        <taxon>Bacillati</taxon>
        <taxon>Bacillota</taxon>
        <taxon>Bacilli</taxon>
        <taxon>Lactobacillales</taxon>
        <taxon>Enterococcaceae</taxon>
        <taxon>Enterococcus</taxon>
    </lineage>
</organism>
<evidence type="ECO:0000256" key="7">
    <source>
        <dbReference type="ARBA" id="ARBA00030128"/>
    </source>
</evidence>
<evidence type="ECO:0000313" key="10">
    <source>
        <dbReference type="EMBL" id="OJG83962.1"/>
    </source>
</evidence>
<reference evidence="10 11" key="1">
    <citation type="submission" date="2014-12" db="EMBL/GenBank/DDBJ databases">
        <title>Draft genome sequences of 29 type strains of Enterococci.</title>
        <authorList>
            <person name="Zhong Z."/>
            <person name="Sun Z."/>
            <person name="Liu W."/>
            <person name="Zhang W."/>
            <person name="Zhang H."/>
        </authorList>
    </citation>
    <scope>NUCLEOTIDE SEQUENCE [LARGE SCALE GENOMIC DNA]</scope>
    <source>
        <strain evidence="10 11">DSM 15687</strain>
    </source>
</reference>
<evidence type="ECO:0000256" key="6">
    <source>
        <dbReference type="ARBA" id="ARBA00022777"/>
    </source>
</evidence>
<proteinExistence type="inferred from homology"/>
<evidence type="ECO:0000313" key="11">
    <source>
        <dbReference type="Proteomes" id="UP000182152"/>
    </source>
</evidence>
<evidence type="ECO:0000256" key="3">
    <source>
        <dbReference type="ARBA" id="ARBA00012961"/>
    </source>
</evidence>
<feature type="domain" description="Guanylate kinase-like" evidence="9">
    <location>
        <begin position="2"/>
        <end position="153"/>
    </location>
</feature>
<dbReference type="InterPro" id="IPR008145">
    <property type="entry name" value="GK/Ca_channel_bsu"/>
</dbReference>
<protein>
    <recommendedName>
        <fullName evidence="4">Guanylate kinase</fullName>
        <ecNumber evidence="3">2.7.4.8</ecNumber>
    </recommendedName>
    <alternativeName>
        <fullName evidence="7">GMP kinase</fullName>
    </alternativeName>
</protein>
<evidence type="ECO:0000256" key="2">
    <source>
        <dbReference type="ARBA" id="ARBA00005790"/>
    </source>
</evidence>
<comment type="similarity">
    <text evidence="2">Belongs to the guanylate kinase family.</text>
</comment>
<name>A0A1L8WT45_9ENTE</name>